<evidence type="ECO:0000313" key="1">
    <source>
        <dbReference type="EMBL" id="KAK2638546.1"/>
    </source>
</evidence>
<dbReference type="EMBL" id="JANJYI010000008">
    <property type="protein sequence ID" value="KAK2638546.1"/>
    <property type="molecule type" value="Genomic_DNA"/>
</dbReference>
<protein>
    <submittedName>
        <fullName evidence="1">Uncharacterized protein</fullName>
    </submittedName>
</protein>
<evidence type="ECO:0000313" key="2">
    <source>
        <dbReference type="Proteomes" id="UP001280121"/>
    </source>
</evidence>
<dbReference type="PANTHER" id="PTHR34665:SF4">
    <property type="entry name" value="DUF3741 DOMAIN-CONTAINING PROTEIN"/>
    <property type="match status" value="1"/>
</dbReference>
<sequence>MTNDKLSIVKAAAWAWYQHGSRYQSEFVFTRTTDQRVVANYKPSRYMLQAMKIVAEEETILETSSSSSGPIQTDNNSLLLDNYESETISNKLDQLVESRDDKFCDETKKSSSKEGSSAMLKKKTQRVIRAFWVRHGVVCGTRQDVVNKSFGIGLLEKRTPVVKMTACRPWFSHASGICRCDDLNMG</sequence>
<keyword evidence="2" id="KW-1185">Reference proteome</keyword>
<proteinExistence type="predicted"/>
<dbReference type="AlphaFoldDB" id="A0AAD9TM39"/>
<accession>A0AAD9TM39</accession>
<dbReference type="PANTHER" id="PTHR34665">
    <property type="entry name" value="DUF3741 DOMAIN-CONTAINING PROTEIN"/>
    <property type="match status" value="1"/>
</dbReference>
<gene>
    <name evidence="1" type="ORF">Ddye_026341</name>
</gene>
<dbReference type="Proteomes" id="UP001280121">
    <property type="component" value="Unassembled WGS sequence"/>
</dbReference>
<name>A0AAD9TM39_9ROSI</name>
<organism evidence="1 2">
    <name type="scientific">Dipteronia dyeriana</name>
    <dbReference type="NCBI Taxonomy" id="168575"/>
    <lineage>
        <taxon>Eukaryota</taxon>
        <taxon>Viridiplantae</taxon>
        <taxon>Streptophyta</taxon>
        <taxon>Embryophyta</taxon>
        <taxon>Tracheophyta</taxon>
        <taxon>Spermatophyta</taxon>
        <taxon>Magnoliopsida</taxon>
        <taxon>eudicotyledons</taxon>
        <taxon>Gunneridae</taxon>
        <taxon>Pentapetalae</taxon>
        <taxon>rosids</taxon>
        <taxon>malvids</taxon>
        <taxon>Sapindales</taxon>
        <taxon>Sapindaceae</taxon>
        <taxon>Hippocastanoideae</taxon>
        <taxon>Acereae</taxon>
        <taxon>Dipteronia</taxon>
    </lineage>
</organism>
<comment type="caution">
    <text evidence="1">The sequence shown here is derived from an EMBL/GenBank/DDBJ whole genome shotgun (WGS) entry which is preliminary data.</text>
</comment>
<reference evidence="1" key="1">
    <citation type="journal article" date="2023" name="Plant J.">
        <title>Genome sequences and population genomics provide insights into the demographic history, inbreeding, and mutation load of two 'living fossil' tree species of Dipteronia.</title>
        <authorList>
            <person name="Feng Y."/>
            <person name="Comes H.P."/>
            <person name="Chen J."/>
            <person name="Zhu S."/>
            <person name="Lu R."/>
            <person name="Zhang X."/>
            <person name="Li P."/>
            <person name="Qiu J."/>
            <person name="Olsen K.M."/>
            <person name="Qiu Y."/>
        </authorList>
    </citation>
    <scope>NUCLEOTIDE SEQUENCE</scope>
    <source>
        <strain evidence="1">KIB01</strain>
    </source>
</reference>